<dbReference type="InterPro" id="IPR026891">
    <property type="entry name" value="Fn3-like"/>
</dbReference>
<feature type="region of interest" description="Disordered" evidence="2">
    <location>
        <begin position="763"/>
        <end position="806"/>
    </location>
</feature>
<dbReference type="PANTHER" id="PTHR30620">
    <property type="entry name" value="PERIPLASMIC BETA-GLUCOSIDASE-RELATED"/>
    <property type="match status" value="1"/>
</dbReference>
<organism evidence="4 5">
    <name type="scientific">Planomonospora alba</name>
    <dbReference type="NCBI Taxonomy" id="161354"/>
    <lineage>
        <taxon>Bacteria</taxon>
        <taxon>Bacillati</taxon>
        <taxon>Actinomycetota</taxon>
        <taxon>Actinomycetes</taxon>
        <taxon>Streptosporangiales</taxon>
        <taxon>Streptosporangiaceae</taxon>
        <taxon>Planomonospora</taxon>
    </lineage>
</organism>
<evidence type="ECO:0000259" key="3">
    <source>
        <dbReference type="SMART" id="SM01217"/>
    </source>
</evidence>
<dbReference type="Proteomes" id="UP001500320">
    <property type="component" value="Unassembled WGS sequence"/>
</dbReference>
<evidence type="ECO:0000313" key="4">
    <source>
        <dbReference type="EMBL" id="GAA3146983.1"/>
    </source>
</evidence>
<dbReference type="Gene3D" id="3.40.50.1700">
    <property type="entry name" value="Glycoside hydrolase family 3 C-terminal domain"/>
    <property type="match status" value="1"/>
</dbReference>
<dbReference type="InterPro" id="IPR036881">
    <property type="entry name" value="Glyco_hydro_3_C_sf"/>
</dbReference>
<dbReference type="Gene3D" id="2.60.40.10">
    <property type="entry name" value="Immunoglobulins"/>
    <property type="match status" value="1"/>
</dbReference>
<dbReference type="PRINTS" id="PR00133">
    <property type="entry name" value="GLHYDRLASE3"/>
</dbReference>
<dbReference type="Pfam" id="PF14310">
    <property type="entry name" value="Fn3-like"/>
    <property type="match status" value="1"/>
</dbReference>
<feature type="domain" description="Fibronectin type III-like" evidence="3">
    <location>
        <begin position="683"/>
        <end position="752"/>
    </location>
</feature>
<name>A0ABP6NGA8_9ACTN</name>
<dbReference type="InterPro" id="IPR001764">
    <property type="entry name" value="Glyco_hydro_3_N"/>
</dbReference>
<proteinExistence type="predicted"/>
<dbReference type="SUPFAM" id="SSF51445">
    <property type="entry name" value="(Trans)glycosidases"/>
    <property type="match status" value="1"/>
</dbReference>
<dbReference type="SUPFAM" id="SSF52279">
    <property type="entry name" value="Beta-D-glucan exohydrolase, C-terminal domain"/>
    <property type="match status" value="1"/>
</dbReference>
<evidence type="ECO:0000256" key="2">
    <source>
        <dbReference type="SAM" id="MobiDB-lite"/>
    </source>
</evidence>
<comment type="caution">
    <text evidence="4">The sequence shown here is derived from an EMBL/GenBank/DDBJ whole genome shotgun (WGS) entry which is preliminary data.</text>
</comment>
<dbReference type="PANTHER" id="PTHR30620:SF123">
    <property type="entry name" value="BETA-XYLOSIDASE"/>
    <property type="match status" value="1"/>
</dbReference>
<dbReference type="InterPro" id="IPR013783">
    <property type="entry name" value="Ig-like_fold"/>
</dbReference>
<dbReference type="Pfam" id="PF00933">
    <property type="entry name" value="Glyco_hydro_3"/>
    <property type="match status" value="1"/>
</dbReference>
<sequence>MENYEAYRDASLPAQERVRDLLSRMTLEEKAAQTQAPFGSAVDVHTPPPSGWGNATAGLSTLGLPPREAVHRANELQRKHVEDTRLGIPVLLAEEALIGFKVRDATTFPDAIAQAATWDPALIEEMARAIGTQMARLGVRQALAPLADVARDPRWGRVEETYGEEPYLVGTMATAFVRGLQNADAQVPLIATLKHFLGYGASDGGRNTEPAQLGPRELREIHGVPFEMAIRDGGARAVMPSYNAIDGIPVTGSKAYLTGLLREEFGFDGLVISDLAAVGQLHTKHAVAEDDAHALAQALRAGADLNLDNKVWAEQIVEAVRSGVIDEADLDRVVSRVLLAKFRLGLFENPYADVELVPETFDSDQDRALARRIAEKSVILLRNEPVGEAPLLPLSASLRTIAVIGPNADRLMGQLGDYSYQVLDSMTTRFHLAADPQARPEDLEDLAGKGSPDDARLMVGSVPVVTFLEGIRRRAGDDVSVLYEPGCPVAAEDRSGFEAAVRAASAAEVAVVVVGDQSGVNGYGTVGEGLDSTECALPGVQRELVEAVVATGTPTIVVLSHGRPYVLGWMADSVPAIVSSFFGGEEAGNAVASVLFGDVNPAGRLPIAMLRSAGAAPLPYWRTLQQPTYVDGSIGAVFPFGHGLSYTRFDYRDLEIESPRVPTDGVVRLSFTVANVGDRAGEEVVQIYGRDVIARTARRGRQLVAFRRLHLEPGAAARVTAEVPASMFALWDTDEGWVVEPGSIKFFVGGSSAAIRLRGEATLTGEDHFPGPNRPLTSTVTAGPVASEGPAPQRGQESGPVGPLTQDDTVRQWLDHPVGGGLLREALGGLDEEVLAPALDLTLRQVVAFSGGRFPLSLLEELVAKMDSRVGDGS</sequence>
<gene>
    <name evidence="4" type="ORF">GCM10010466_42500</name>
</gene>
<dbReference type="GO" id="GO:0016787">
    <property type="term" value="F:hydrolase activity"/>
    <property type="evidence" value="ECO:0007669"/>
    <property type="project" value="UniProtKB-KW"/>
</dbReference>
<keyword evidence="1 4" id="KW-0378">Hydrolase</keyword>
<dbReference type="InterPro" id="IPR002772">
    <property type="entry name" value="Glyco_hydro_3_C"/>
</dbReference>
<dbReference type="EMBL" id="BAAAUT010000034">
    <property type="protein sequence ID" value="GAA3146983.1"/>
    <property type="molecule type" value="Genomic_DNA"/>
</dbReference>
<evidence type="ECO:0000256" key="1">
    <source>
        <dbReference type="ARBA" id="ARBA00022801"/>
    </source>
</evidence>
<dbReference type="SMART" id="SM01217">
    <property type="entry name" value="Fn3_like"/>
    <property type="match status" value="1"/>
</dbReference>
<dbReference type="InterPro" id="IPR036962">
    <property type="entry name" value="Glyco_hydro_3_N_sf"/>
</dbReference>
<dbReference type="Pfam" id="PF01915">
    <property type="entry name" value="Glyco_hydro_3_C"/>
    <property type="match status" value="1"/>
</dbReference>
<dbReference type="InterPro" id="IPR017853">
    <property type="entry name" value="GH"/>
</dbReference>
<protein>
    <submittedName>
        <fullName evidence="4">Glycoside hydrolase family 3 N-terminal domain-containing protein</fullName>
    </submittedName>
</protein>
<keyword evidence="5" id="KW-1185">Reference proteome</keyword>
<dbReference type="Gene3D" id="3.20.20.300">
    <property type="entry name" value="Glycoside hydrolase, family 3, N-terminal domain"/>
    <property type="match status" value="1"/>
</dbReference>
<accession>A0ABP6NGA8</accession>
<reference evidence="5" key="1">
    <citation type="journal article" date="2019" name="Int. J. Syst. Evol. Microbiol.">
        <title>The Global Catalogue of Microorganisms (GCM) 10K type strain sequencing project: providing services to taxonomists for standard genome sequencing and annotation.</title>
        <authorList>
            <consortium name="The Broad Institute Genomics Platform"/>
            <consortium name="The Broad Institute Genome Sequencing Center for Infectious Disease"/>
            <person name="Wu L."/>
            <person name="Ma J."/>
        </authorList>
    </citation>
    <scope>NUCLEOTIDE SEQUENCE [LARGE SCALE GENOMIC DNA]</scope>
    <source>
        <strain evidence="5">JCM 9373</strain>
    </source>
</reference>
<dbReference type="InterPro" id="IPR051915">
    <property type="entry name" value="Cellulose_Degrad_GH3"/>
</dbReference>
<evidence type="ECO:0000313" key="5">
    <source>
        <dbReference type="Proteomes" id="UP001500320"/>
    </source>
</evidence>